<protein>
    <submittedName>
        <fullName evidence="2">Uncharacterized protein</fullName>
    </submittedName>
</protein>
<reference evidence="2" key="1">
    <citation type="submission" date="2022-07" db="EMBL/GenBank/DDBJ databases">
        <title>Phylogenomic reconstructions and comparative analyses of Kickxellomycotina fungi.</title>
        <authorList>
            <person name="Reynolds N.K."/>
            <person name="Stajich J.E."/>
            <person name="Barry K."/>
            <person name="Grigoriev I.V."/>
            <person name="Crous P."/>
            <person name="Smith M.E."/>
        </authorList>
    </citation>
    <scope>NUCLEOTIDE SEQUENCE</scope>
    <source>
        <strain evidence="2">NRRL 3115</strain>
    </source>
</reference>
<keyword evidence="1" id="KW-0175">Coiled coil</keyword>
<evidence type="ECO:0000256" key="1">
    <source>
        <dbReference type="SAM" id="Coils"/>
    </source>
</evidence>
<feature type="coiled-coil region" evidence="1">
    <location>
        <begin position="82"/>
        <end position="109"/>
    </location>
</feature>
<dbReference type="EMBL" id="JANBTW010000079">
    <property type="protein sequence ID" value="KAJ2672647.1"/>
    <property type="molecule type" value="Genomic_DNA"/>
</dbReference>
<accession>A0A9W8G5C6</accession>
<dbReference type="AlphaFoldDB" id="A0A9W8G5C6"/>
<comment type="caution">
    <text evidence="2">The sequence shown here is derived from an EMBL/GenBank/DDBJ whole genome shotgun (WGS) entry which is preliminary data.</text>
</comment>
<sequence>MDSNADNIPDHLRLAAHWATTTIAHAQDSTLSNIQSHILHTQEETTRQQTLVDSINKQFATIQDTIQEETQVLGNMAVCGQIDALGALLDALEKDLDVMEDQVSKAEAAVGLTLGGRLEQLARFLGPKRIAEPGIPYLRQWAPKANINVTKVSDYI</sequence>
<dbReference type="OrthoDB" id="5575347at2759"/>
<name>A0A9W8G5C6_9FUNG</name>
<evidence type="ECO:0000313" key="3">
    <source>
        <dbReference type="Proteomes" id="UP001151518"/>
    </source>
</evidence>
<evidence type="ECO:0000313" key="2">
    <source>
        <dbReference type="EMBL" id="KAJ2672647.1"/>
    </source>
</evidence>
<organism evidence="2 3">
    <name type="scientific">Coemansia spiralis</name>
    <dbReference type="NCBI Taxonomy" id="417178"/>
    <lineage>
        <taxon>Eukaryota</taxon>
        <taxon>Fungi</taxon>
        <taxon>Fungi incertae sedis</taxon>
        <taxon>Zoopagomycota</taxon>
        <taxon>Kickxellomycotina</taxon>
        <taxon>Kickxellomycetes</taxon>
        <taxon>Kickxellales</taxon>
        <taxon>Kickxellaceae</taxon>
        <taxon>Coemansia</taxon>
    </lineage>
</organism>
<proteinExistence type="predicted"/>
<dbReference type="Proteomes" id="UP001151518">
    <property type="component" value="Unassembled WGS sequence"/>
</dbReference>
<gene>
    <name evidence="2" type="ORF">GGI25_005018</name>
</gene>